<evidence type="ECO:0008006" key="3">
    <source>
        <dbReference type="Google" id="ProtNLM"/>
    </source>
</evidence>
<dbReference type="InterPro" id="IPR011990">
    <property type="entry name" value="TPR-like_helical_dom_sf"/>
</dbReference>
<sequence>MMSKFQAGEQPLLASLLGVVLRSAALNGREEDVSLVVDEMARLGCTSVSDTYTAVLEGSLKAKKKNRVEPLITVMNMEGCAPTTATIDVLLRAALEANDAEAILSACRIQEEHKVIASYQVLEDAYAAARDLGHPLACNRLYEAKEAHRAVHAQLVAESSKPLPVVHKPRDRFDEGGRDSSGEGGWENRRRYGGLRRDAEGREKREEGGERAGGKERGEGAQEAAGSEGREQRRGWERRGGKEGGAESSSNDSTGYRRSNNNNYNNNNNNNKNFNGGYRTSSYNGRAIERFGAGGYATPAAAEGSSVGVRSERRERGE</sequence>
<protein>
    <recommendedName>
        <fullName evidence="3">Pentacotripeptide-repeat region of PRORP domain-containing protein</fullName>
    </recommendedName>
</protein>
<evidence type="ECO:0000256" key="1">
    <source>
        <dbReference type="SAM" id="MobiDB-lite"/>
    </source>
</evidence>
<feature type="region of interest" description="Disordered" evidence="1">
    <location>
        <begin position="162"/>
        <end position="282"/>
    </location>
</feature>
<gene>
    <name evidence="2" type="ORF">PPAR00522_LOCUS437</name>
</gene>
<evidence type="ECO:0000313" key="2">
    <source>
        <dbReference type="EMBL" id="CAD8764053.1"/>
    </source>
</evidence>
<accession>A0A7S0UNA9</accession>
<feature type="compositionally biased region" description="Basic and acidic residues" evidence="1">
    <location>
        <begin position="228"/>
        <end position="245"/>
    </location>
</feature>
<proteinExistence type="predicted"/>
<reference evidence="2" key="1">
    <citation type="submission" date="2021-01" db="EMBL/GenBank/DDBJ databases">
        <authorList>
            <person name="Corre E."/>
            <person name="Pelletier E."/>
            <person name="Niang G."/>
            <person name="Scheremetjew M."/>
            <person name="Finn R."/>
            <person name="Kale V."/>
            <person name="Holt S."/>
            <person name="Cochrane G."/>
            <person name="Meng A."/>
            <person name="Brown T."/>
            <person name="Cohen L."/>
        </authorList>
    </citation>
    <scope>NUCLEOTIDE SEQUENCE</scope>
    <source>
        <strain evidence="2">SAG 63-3</strain>
    </source>
</reference>
<dbReference type="EMBL" id="HBFM01000804">
    <property type="protein sequence ID" value="CAD8764053.1"/>
    <property type="molecule type" value="Transcribed_RNA"/>
</dbReference>
<feature type="compositionally biased region" description="Low complexity" evidence="1">
    <location>
        <begin position="260"/>
        <end position="275"/>
    </location>
</feature>
<feature type="compositionally biased region" description="Basic and acidic residues" evidence="1">
    <location>
        <begin position="171"/>
        <end position="220"/>
    </location>
</feature>
<name>A0A7S0UNA9_9CHLO</name>
<dbReference type="AlphaFoldDB" id="A0A7S0UNA9"/>
<dbReference type="Gene3D" id="1.25.40.10">
    <property type="entry name" value="Tetratricopeptide repeat domain"/>
    <property type="match status" value="1"/>
</dbReference>
<organism evidence="2">
    <name type="scientific">Polytomella parva</name>
    <dbReference type="NCBI Taxonomy" id="51329"/>
    <lineage>
        <taxon>Eukaryota</taxon>
        <taxon>Viridiplantae</taxon>
        <taxon>Chlorophyta</taxon>
        <taxon>core chlorophytes</taxon>
        <taxon>Chlorophyceae</taxon>
        <taxon>CS clade</taxon>
        <taxon>Chlamydomonadales</taxon>
        <taxon>Chlamydomonadaceae</taxon>
        <taxon>Polytomella</taxon>
    </lineage>
</organism>
<feature type="region of interest" description="Disordered" evidence="1">
    <location>
        <begin position="295"/>
        <end position="318"/>
    </location>
</feature>